<name>A0ABY5RXD3_9HYPH</name>
<reference evidence="4" key="1">
    <citation type="submission" date="2022-08" db="EMBL/GenBank/DDBJ databases">
        <title>Microvirga terrae sp. nov., isolated from soil.</title>
        <authorList>
            <person name="Kim K.H."/>
            <person name="Seo Y.L."/>
            <person name="Kim J.M."/>
            <person name="Lee J.K."/>
            <person name="Han D.M."/>
            <person name="Jeon C.O."/>
        </authorList>
    </citation>
    <scope>NUCLEOTIDE SEQUENCE</scope>
    <source>
        <strain evidence="4">R24</strain>
    </source>
</reference>
<dbReference type="CDD" id="cd13536">
    <property type="entry name" value="PBP2_EcModA"/>
    <property type="match status" value="1"/>
</dbReference>
<dbReference type="PANTHER" id="PTHR30632:SF17">
    <property type="entry name" value="MOLYBDATE-BINDING PROTEIN MODA"/>
    <property type="match status" value="1"/>
</dbReference>
<evidence type="ECO:0000256" key="1">
    <source>
        <dbReference type="ARBA" id="ARBA00009175"/>
    </source>
</evidence>
<keyword evidence="3" id="KW-0732">Signal</keyword>
<dbReference type="SUPFAM" id="SSF53850">
    <property type="entry name" value="Periplasmic binding protein-like II"/>
    <property type="match status" value="1"/>
</dbReference>
<dbReference type="InterPro" id="IPR005950">
    <property type="entry name" value="ModA"/>
</dbReference>
<gene>
    <name evidence="4" type="primary">modA</name>
    <name evidence="4" type="ORF">HPT29_007255</name>
</gene>
<protein>
    <submittedName>
        <fullName evidence="4">Molybdate ABC transporter substrate-binding protein</fullName>
    </submittedName>
</protein>
<dbReference type="PANTHER" id="PTHR30632">
    <property type="entry name" value="MOLYBDATE-BINDING PERIPLASMIC PROTEIN"/>
    <property type="match status" value="1"/>
</dbReference>
<dbReference type="EMBL" id="CP102845">
    <property type="protein sequence ID" value="UVF21926.1"/>
    <property type="molecule type" value="Genomic_DNA"/>
</dbReference>
<dbReference type="Gene3D" id="3.40.190.10">
    <property type="entry name" value="Periplasmic binding protein-like II"/>
    <property type="match status" value="2"/>
</dbReference>
<dbReference type="Pfam" id="PF13531">
    <property type="entry name" value="SBP_bac_11"/>
    <property type="match status" value="1"/>
</dbReference>
<dbReference type="InterPro" id="IPR050682">
    <property type="entry name" value="ModA/WtpA"/>
</dbReference>
<evidence type="ECO:0000256" key="2">
    <source>
        <dbReference type="ARBA" id="ARBA00022723"/>
    </source>
</evidence>
<evidence type="ECO:0000313" key="5">
    <source>
        <dbReference type="Proteomes" id="UP001017257"/>
    </source>
</evidence>
<dbReference type="Proteomes" id="UP001017257">
    <property type="component" value="Chromosome"/>
</dbReference>
<evidence type="ECO:0000313" key="4">
    <source>
        <dbReference type="EMBL" id="UVF21926.1"/>
    </source>
</evidence>
<dbReference type="NCBIfam" id="TIGR01256">
    <property type="entry name" value="modA"/>
    <property type="match status" value="1"/>
</dbReference>
<evidence type="ECO:0000256" key="3">
    <source>
        <dbReference type="ARBA" id="ARBA00022729"/>
    </source>
</evidence>
<accession>A0ABY5RXD3</accession>
<keyword evidence="2" id="KW-0479">Metal-binding</keyword>
<dbReference type="PIRSF" id="PIRSF004846">
    <property type="entry name" value="ModA"/>
    <property type="match status" value="1"/>
</dbReference>
<organism evidence="4 5">
    <name type="scientific">Microvirga terrae</name>
    <dbReference type="NCBI Taxonomy" id="2740529"/>
    <lineage>
        <taxon>Bacteria</taxon>
        <taxon>Pseudomonadati</taxon>
        <taxon>Pseudomonadota</taxon>
        <taxon>Alphaproteobacteria</taxon>
        <taxon>Hyphomicrobiales</taxon>
        <taxon>Methylobacteriaceae</taxon>
        <taxon>Microvirga</taxon>
    </lineage>
</organism>
<proteinExistence type="inferred from homology"/>
<comment type="similarity">
    <text evidence="1">Belongs to the bacterial solute-binding protein ModA family.</text>
</comment>
<keyword evidence="5" id="KW-1185">Reference proteome</keyword>
<dbReference type="NCBIfam" id="NF007958">
    <property type="entry name" value="PRK10677.1"/>
    <property type="match status" value="1"/>
</dbReference>
<sequence length="249" mass="25986">MCVLAGGAMAQTRDVVVFAAASLKNALDDASASWTRETGKRITVSYAASNVLAKQIEAGAPADLFASADLDWMEYAASRGLIKPESRVNLLGNTLVLVAPKGSPTQVPLRPGIDLASILGGDRLAMGHVDAVPAGKYGKAALEYLGAWSGVKDKVAQADNVRAALLLVSRGEAPLGIVYKTDAVADPNVSIVATFPQESHPPIVYPVALTKESTNPDAAAFLAFLRTDKAKPFFDRQGFTFVGKAASGS</sequence>